<name>A0ABR2KJQ9_9EUKA</name>
<organism evidence="3 4">
    <name type="scientific">Tritrichomonas musculus</name>
    <dbReference type="NCBI Taxonomy" id="1915356"/>
    <lineage>
        <taxon>Eukaryota</taxon>
        <taxon>Metamonada</taxon>
        <taxon>Parabasalia</taxon>
        <taxon>Tritrichomonadida</taxon>
        <taxon>Tritrichomonadidae</taxon>
        <taxon>Tritrichomonas</taxon>
    </lineage>
</organism>
<protein>
    <submittedName>
        <fullName evidence="3">Uncharacterized protein</fullName>
    </submittedName>
</protein>
<keyword evidence="2" id="KW-1133">Transmembrane helix</keyword>
<feature type="transmembrane region" description="Helical" evidence="2">
    <location>
        <begin position="434"/>
        <end position="458"/>
    </location>
</feature>
<accession>A0ABR2KJQ9</accession>
<sequence length="955" mass="111657">MSYSYMIGDYLQRFEITTSYTSTFTYDPELVRCDPEHIFYFKKFCDNLNNGAILRPYRYYLAHNMTGACQLEYYLVEKETDFAKINSKENVNKKNKNMQSSLFSNNRENFTFRLFYVYPFNKSCDIIRVYNDSTDFRNWNYTTDGQFVQFINPNISSTYFKPDIVLKEPYWTTGVAAFGSQNESRVFTIVYPILSDYNETETSNLPLNSSIQKDTSMKSKVEYQIYNNTNKGFDSRLKEEKKNIKDFFDISHKIRKKYKNNPYLFARNIDEAKEMAKQNNISLNNKSRTKKVNDNENKKKIVVTSVASSFFTESLYVILKQRTQAKHSRFIVTDYTYRVLIDNEIGAIYPKTFNDKNMSIFPNISDMNSSLWRSVEKEIIEVPIDIPLLVNASSEQYMIMKRIIDTRSRYSFYLIMLLELNPTITEIYSSLTNVFIGCLILIFLVLFLLRSFLIFTNVRRKKKLKNKKERIILNTSNIESNNNDTDGKIRYSDNYDTQSIKSKAQNNADLINNNNNNNDKSKISFSIDCNGVNQKEINVRSIIENNYHGTIMDVIEKLRIIQLKNPEDIVLNNMIDSAIEEMTRNEDEMFSIEFSMESSSNTNSQNKSKDKEKNGKAKANSSLSLNCPFCTYLIDKSSDFSILKDNDIKLRKLNEKNKLKQNKILNHVLNIKNNDNDNNFYHNVKDEIGTDLFAIWNIKINSILDQTSDDDLLNTNPHKYLSRMFMKFIQSENLLFNDFYPDSLMLFIISFTKENVFCYHCKIQSFYLLAKLMKSNFKLWIRSKNDIFTLFLALILRNSKIVKTDQIIGLIQSYIGYNNAYFFSILKELIDGTKTNDVMKIYGTLLNRSLSPSFSISNNTKDTVLFMKAILIFSDFAPYLIPSKQNEKCFVEINESIFSSEEKENQRFVSNFHLEIAKNVVAPWLSLLSLLASMNDFQNILLENIGFWLKKSNCD</sequence>
<reference evidence="3 4" key="1">
    <citation type="submission" date="2024-04" db="EMBL/GenBank/DDBJ databases">
        <title>Tritrichomonas musculus Genome.</title>
        <authorList>
            <person name="Alves-Ferreira E."/>
            <person name="Grigg M."/>
            <person name="Lorenzi H."/>
            <person name="Galac M."/>
        </authorList>
    </citation>
    <scope>NUCLEOTIDE SEQUENCE [LARGE SCALE GENOMIC DNA]</scope>
    <source>
        <strain evidence="3 4">EAF2021</strain>
    </source>
</reference>
<comment type="caution">
    <text evidence="3">The sequence shown here is derived from an EMBL/GenBank/DDBJ whole genome shotgun (WGS) entry which is preliminary data.</text>
</comment>
<proteinExistence type="predicted"/>
<evidence type="ECO:0000313" key="4">
    <source>
        <dbReference type="Proteomes" id="UP001470230"/>
    </source>
</evidence>
<feature type="compositionally biased region" description="Low complexity" evidence="1">
    <location>
        <begin position="596"/>
        <end position="606"/>
    </location>
</feature>
<evidence type="ECO:0000313" key="3">
    <source>
        <dbReference type="EMBL" id="KAK8891223.1"/>
    </source>
</evidence>
<keyword evidence="2" id="KW-0812">Transmembrane</keyword>
<feature type="region of interest" description="Disordered" evidence="1">
    <location>
        <begin position="596"/>
        <end position="620"/>
    </location>
</feature>
<keyword evidence="4" id="KW-1185">Reference proteome</keyword>
<dbReference type="Proteomes" id="UP001470230">
    <property type="component" value="Unassembled WGS sequence"/>
</dbReference>
<evidence type="ECO:0000256" key="2">
    <source>
        <dbReference type="SAM" id="Phobius"/>
    </source>
</evidence>
<dbReference type="EMBL" id="JAPFFF010000004">
    <property type="protein sequence ID" value="KAK8891223.1"/>
    <property type="molecule type" value="Genomic_DNA"/>
</dbReference>
<gene>
    <name evidence="3" type="ORF">M9Y10_028430</name>
</gene>
<evidence type="ECO:0000256" key="1">
    <source>
        <dbReference type="SAM" id="MobiDB-lite"/>
    </source>
</evidence>
<keyword evidence="2" id="KW-0472">Membrane</keyword>